<dbReference type="PANTHER" id="PTHR41791:SF1">
    <property type="entry name" value="SSL7039 PROTEIN"/>
    <property type="match status" value="1"/>
</dbReference>
<dbReference type="InterPro" id="IPR009241">
    <property type="entry name" value="HigB-like"/>
</dbReference>
<dbReference type="Proteomes" id="UP000501600">
    <property type="component" value="Chromosome"/>
</dbReference>
<evidence type="ECO:0000313" key="1">
    <source>
        <dbReference type="EMBL" id="QJB68692.1"/>
    </source>
</evidence>
<sequence length="96" mass="10874">MYRIEQTEEFADWLDGLRDRGAQAKIATRLVRVQSGLLGDWKSLGDGVSELRISYGPGYRLYYTMRGQTVIFLLCGSDKKGQAKAIKRAKEMAKQI</sequence>
<dbReference type="Pfam" id="PF05973">
    <property type="entry name" value="Gp49"/>
    <property type="match status" value="1"/>
</dbReference>
<gene>
    <name evidence="1" type="ORF">HF685_04855</name>
</gene>
<protein>
    <submittedName>
        <fullName evidence="1">Type II toxin-antitoxin system RelE/ParE family toxin</fullName>
    </submittedName>
</protein>
<dbReference type="RefSeq" id="WP_168818534.1">
    <property type="nucleotide sequence ID" value="NZ_CP051217.1"/>
</dbReference>
<evidence type="ECO:0000313" key="2">
    <source>
        <dbReference type="Proteomes" id="UP000501600"/>
    </source>
</evidence>
<dbReference type="NCBIfam" id="TIGR02683">
    <property type="entry name" value="upstrm_HI1419"/>
    <property type="match status" value="1"/>
</dbReference>
<dbReference type="PIRSF" id="PIRSF028744">
    <property type="entry name" value="Addict_mod_HI1419"/>
    <property type="match status" value="1"/>
</dbReference>
<dbReference type="KEGG" id="phao:HF685_04855"/>
<accession>A0A6H2DJ43</accession>
<dbReference type="AlphaFoldDB" id="A0A6H2DJ43"/>
<keyword evidence="2" id="KW-1185">Reference proteome</keyword>
<reference evidence="1 2" key="1">
    <citation type="submission" date="2020-04" db="EMBL/GenBank/DDBJ databases">
        <title>Genome sequence for Sphingorhabdus sp. strain M1.</title>
        <authorList>
            <person name="Park S.-J."/>
        </authorList>
    </citation>
    <scope>NUCLEOTIDE SEQUENCE [LARGE SCALE GENOMIC DNA]</scope>
    <source>
        <strain evidence="1 2">JK6</strain>
    </source>
</reference>
<organism evidence="1 2">
    <name type="scientific">Parasphingorhabdus halotolerans</name>
    <dbReference type="NCBI Taxonomy" id="2725558"/>
    <lineage>
        <taxon>Bacteria</taxon>
        <taxon>Pseudomonadati</taxon>
        <taxon>Pseudomonadota</taxon>
        <taxon>Alphaproteobacteria</taxon>
        <taxon>Sphingomonadales</taxon>
        <taxon>Sphingomonadaceae</taxon>
        <taxon>Parasphingorhabdus</taxon>
    </lineage>
</organism>
<dbReference type="InterPro" id="IPR014056">
    <property type="entry name" value="TypeIITA-like_toxin_pred"/>
</dbReference>
<dbReference type="EMBL" id="CP051217">
    <property type="protein sequence ID" value="QJB68692.1"/>
    <property type="molecule type" value="Genomic_DNA"/>
</dbReference>
<name>A0A6H2DJ43_9SPHN</name>
<dbReference type="PANTHER" id="PTHR41791">
    <property type="entry name" value="SSL7039 PROTEIN"/>
    <property type="match status" value="1"/>
</dbReference>
<proteinExistence type="predicted"/>